<comment type="caution">
    <text evidence="1">The sequence shown here is derived from an EMBL/GenBank/DDBJ whole genome shotgun (WGS) entry which is preliminary data.</text>
</comment>
<gene>
    <name evidence="1" type="ORF">O1D97_08500</name>
</gene>
<dbReference type="RefSeq" id="WP_269124663.1">
    <property type="nucleotide sequence ID" value="NZ_JAPUBN010000013.1"/>
</dbReference>
<organism evidence="1 2">
    <name type="scientific">Marinomonas phaeophyticola</name>
    <dbReference type="NCBI Taxonomy" id="3004091"/>
    <lineage>
        <taxon>Bacteria</taxon>
        <taxon>Pseudomonadati</taxon>
        <taxon>Pseudomonadota</taxon>
        <taxon>Gammaproteobacteria</taxon>
        <taxon>Oceanospirillales</taxon>
        <taxon>Oceanospirillaceae</taxon>
        <taxon>Marinomonas</taxon>
    </lineage>
</organism>
<keyword evidence="2" id="KW-1185">Reference proteome</keyword>
<evidence type="ECO:0000313" key="2">
    <source>
        <dbReference type="Proteomes" id="UP001149719"/>
    </source>
</evidence>
<reference evidence="1" key="1">
    <citation type="submission" date="2022-12" db="EMBL/GenBank/DDBJ databases">
        <title>Marinomonas 15G1-11 sp. nov, isolated from marine algae.</title>
        <authorList>
            <person name="Butt M."/>
            <person name="Choi D.G."/>
            <person name="Kim J.M."/>
            <person name="Lee J.K."/>
            <person name="Baek J.H."/>
            <person name="Jeon C.O."/>
        </authorList>
    </citation>
    <scope>NUCLEOTIDE SEQUENCE</scope>
    <source>
        <strain evidence="1">15G1-11</strain>
    </source>
</reference>
<proteinExistence type="predicted"/>
<evidence type="ECO:0000313" key="1">
    <source>
        <dbReference type="EMBL" id="MCZ2721691.1"/>
    </source>
</evidence>
<dbReference type="Proteomes" id="UP001149719">
    <property type="component" value="Unassembled WGS sequence"/>
</dbReference>
<sequence length="124" mass="14696">MQPDIEIYLLSCTTESILDWLRKQFVIVNEPKKQDTCTSLTIEHNNKRIKVAILEEAAGKRFTSVWFDSPDTPWKDDIECAKQAFQELNCEVRCNFSGWEEEDNSDPDQWWCINQYKEGPFIWK</sequence>
<accession>A0ABT4JU00</accession>
<name>A0ABT4JU00_9GAMM</name>
<dbReference type="EMBL" id="JAPUBN010000013">
    <property type="protein sequence ID" value="MCZ2721691.1"/>
    <property type="molecule type" value="Genomic_DNA"/>
</dbReference>
<protein>
    <submittedName>
        <fullName evidence="1">Uncharacterized protein</fullName>
    </submittedName>
</protein>